<comment type="caution">
    <text evidence="1">The sequence shown here is derived from an EMBL/GenBank/DDBJ whole genome shotgun (WGS) entry which is preliminary data.</text>
</comment>
<proteinExistence type="predicted"/>
<gene>
    <name evidence="1" type="ORF">V1477_002811</name>
</gene>
<reference evidence="1 2" key="1">
    <citation type="journal article" date="2024" name="Ann. Entomol. Soc. Am.">
        <title>Genomic analyses of the southern and eastern yellowjacket wasps (Hymenoptera: Vespidae) reveal evolutionary signatures of social life.</title>
        <authorList>
            <person name="Catto M.A."/>
            <person name="Caine P.B."/>
            <person name="Orr S.E."/>
            <person name="Hunt B.G."/>
            <person name="Goodisman M.A.D."/>
        </authorList>
    </citation>
    <scope>NUCLEOTIDE SEQUENCE [LARGE SCALE GENOMIC DNA]</scope>
    <source>
        <strain evidence="1">232</strain>
        <tissue evidence="1">Head and thorax</tissue>
    </source>
</reference>
<name>A0ABD2CUT5_VESMC</name>
<dbReference type="Proteomes" id="UP001607303">
    <property type="component" value="Unassembled WGS sequence"/>
</dbReference>
<keyword evidence="2" id="KW-1185">Reference proteome</keyword>
<organism evidence="1 2">
    <name type="scientific">Vespula maculifrons</name>
    <name type="common">Eastern yellow jacket</name>
    <name type="synonym">Wasp</name>
    <dbReference type="NCBI Taxonomy" id="7453"/>
    <lineage>
        <taxon>Eukaryota</taxon>
        <taxon>Metazoa</taxon>
        <taxon>Ecdysozoa</taxon>
        <taxon>Arthropoda</taxon>
        <taxon>Hexapoda</taxon>
        <taxon>Insecta</taxon>
        <taxon>Pterygota</taxon>
        <taxon>Neoptera</taxon>
        <taxon>Endopterygota</taxon>
        <taxon>Hymenoptera</taxon>
        <taxon>Apocrita</taxon>
        <taxon>Aculeata</taxon>
        <taxon>Vespoidea</taxon>
        <taxon>Vespidae</taxon>
        <taxon>Vespinae</taxon>
        <taxon>Vespula</taxon>
    </lineage>
</organism>
<dbReference type="AlphaFoldDB" id="A0ABD2CUT5"/>
<evidence type="ECO:0000313" key="2">
    <source>
        <dbReference type="Proteomes" id="UP001607303"/>
    </source>
</evidence>
<protein>
    <submittedName>
        <fullName evidence="1">Uncharacterized protein</fullName>
    </submittedName>
</protein>
<sequence length="68" mass="7940">MLVFPLVYKPNRSTSNDAILMKLLLNSQLCIFHTNEYKAIFLPRNFIEILFQLIIIISTQGPKPNIYQ</sequence>
<evidence type="ECO:0000313" key="1">
    <source>
        <dbReference type="EMBL" id="KAL2748875.1"/>
    </source>
</evidence>
<accession>A0ABD2CUT5</accession>
<dbReference type="EMBL" id="JAYRBN010000029">
    <property type="protein sequence ID" value="KAL2748875.1"/>
    <property type="molecule type" value="Genomic_DNA"/>
</dbReference>